<dbReference type="InterPro" id="IPR029026">
    <property type="entry name" value="tRNA_m1G_MTases_N"/>
</dbReference>
<comment type="subcellular location">
    <subcellularLocation>
        <location evidence="5">Cytoplasm</location>
    </subcellularLocation>
</comment>
<accession>A0A2M6W260</accession>
<comment type="catalytic activity">
    <reaction evidence="5">
        <text>pseudouridine(1915) in 23S rRNA + S-adenosyl-L-methionine = N(3)-methylpseudouridine(1915) in 23S rRNA + S-adenosyl-L-homocysteine + H(+)</text>
        <dbReference type="Rhea" id="RHEA:42752"/>
        <dbReference type="Rhea" id="RHEA-COMP:10221"/>
        <dbReference type="Rhea" id="RHEA-COMP:10222"/>
        <dbReference type="ChEBI" id="CHEBI:15378"/>
        <dbReference type="ChEBI" id="CHEBI:57856"/>
        <dbReference type="ChEBI" id="CHEBI:59789"/>
        <dbReference type="ChEBI" id="CHEBI:65314"/>
        <dbReference type="ChEBI" id="CHEBI:74486"/>
        <dbReference type="EC" id="2.1.1.177"/>
    </reaction>
</comment>
<evidence type="ECO:0000313" key="7">
    <source>
        <dbReference type="Proteomes" id="UP000229362"/>
    </source>
</evidence>
<dbReference type="SUPFAM" id="SSF75217">
    <property type="entry name" value="alpha/beta knot"/>
    <property type="match status" value="1"/>
</dbReference>
<keyword evidence="5" id="KW-0963">Cytoplasm</keyword>
<evidence type="ECO:0000256" key="1">
    <source>
        <dbReference type="ARBA" id="ARBA00022603"/>
    </source>
</evidence>
<sequence length="156" mass="17766">MIHIRIIAIGKQKEQYWRDAEKAYTTRLSPYAKIDIIEIKEEAFQTTDVREHVREKEAEKIKKYLDGSGMVVALTESGTRMDSLAFSAWLTTRTATTGKITFLIGGPLGFHASILDAATITLSLSDLTFPHQMVRTLLLEQLYRAITIEKGKQYHY</sequence>
<evidence type="ECO:0000256" key="2">
    <source>
        <dbReference type="ARBA" id="ARBA00022679"/>
    </source>
</evidence>
<dbReference type="InterPro" id="IPR029028">
    <property type="entry name" value="Alpha/beta_knot_MTases"/>
</dbReference>
<dbReference type="AlphaFoldDB" id="A0A2M6W260"/>
<evidence type="ECO:0000256" key="4">
    <source>
        <dbReference type="ARBA" id="ARBA00038303"/>
    </source>
</evidence>
<keyword evidence="5" id="KW-0698">rRNA processing</keyword>
<evidence type="ECO:0000313" key="6">
    <source>
        <dbReference type="EMBL" id="PIT86815.1"/>
    </source>
</evidence>
<name>A0A2M6W260_9BACT</name>
<dbReference type="Gene3D" id="3.40.1280.10">
    <property type="match status" value="1"/>
</dbReference>
<evidence type="ECO:0000256" key="3">
    <source>
        <dbReference type="ARBA" id="ARBA00022691"/>
    </source>
</evidence>
<dbReference type="GO" id="GO:0070038">
    <property type="term" value="F:rRNA (pseudouridine-N3-)-methyltransferase activity"/>
    <property type="evidence" value="ECO:0007669"/>
    <property type="project" value="UniProtKB-UniRule"/>
</dbReference>
<dbReference type="Pfam" id="PF02590">
    <property type="entry name" value="SPOUT_MTase"/>
    <property type="match status" value="1"/>
</dbReference>
<gene>
    <name evidence="5" type="primary">rlmH</name>
    <name evidence="6" type="ORF">COU33_01075</name>
</gene>
<keyword evidence="3 5" id="KW-0949">S-adenosyl-L-methionine</keyword>
<feature type="binding site" evidence="5">
    <location>
        <position position="105"/>
    </location>
    <ligand>
        <name>S-adenosyl-L-methionine</name>
        <dbReference type="ChEBI" id="CHEBI:59789"/>
    </ligand>
</feature>
<comment type="caution">
    <text evidence="6">The sequence shown here is derived from an EMBL/GenBank/DDBJ whole genome shotgun (WGS) entry which is preliminary data.</text>
</comment>
<feature type="binding site" evidence="5">
    <location>
        <begin position="124"/>
        <end position="129"/>
    </location>
    <ligand>
        <name>S-adenosyl-L-methionine</name>
        <dbReference type="ChEBI" id="CHEBI:59789"/>
    </ligand>
</feature>
<comment type="similarity">
    <text evidence="4 5">Belongs to the RNA methyltransferase RlmH family.</text>
</comment>
<dbReference type="PIRSF" id="PIRSF004505">
    <property type="entry name" value="MT_bac"/>
    <property type="match status" value="1"/>
</dbReference>
<dbReference type="InterPro" id="IPR003742">
    <property type="entry name" value="RlmH-like"/>
</dbReference>
<dbReference type="CDD" id="cd18081">
    <property type="entry name" value="RlmH-like"/>
    <property type="match status" value="1"/>
</dbReference>
<proteinExistence type="inferred from homology"/>
<reference evidence="7" key="1">
    <citation type="submission" date="2017-09" db="EMBL/GenBank/DDBJ databases">
        <title>Depth-based differentiation of microbial function through sediment-hosted aquifers and enrichment of novel symbionts in the deep terrestrial subsurface.</title>
        <authorList>
            <person name="Probst A.J."/>
            <person name="Ladd B."/>
            <person name="Jarett J.K."/>
            <person name="Geller-Mcgrath D.E."/>
            <person name="Sieber C.M.K."/>
            <person name="Emerson J.B."/>
            <person name="Anantharaman K."/>
            <person name="Thomas B.C."/>
            <person name="Malmstrom R."/>
            <person name="Stieglmeier M."/>
            <person name="Klingl A."/>
            <person name="Woyke T."/>
            <person name="Ryan C.M."/>
            <person name="Banfield J.F."/>
        </authorList>
    </citation>
    <scope>NUCLEOTIDE SEQUENCE [LARGE SCALE GENOMIC DNA]</scope>
</reference>
<feature type="binding site" evidence="5">
    <location>
        <position position="74"/>
    </location>
    <ligand>
        <name>S-adenosyl-L-methionine</name>
        <dbReference type="ChEBI" id="CHEBI:59789"/>
    </ligand>
</feature>
<dbReference type="PANTHER" id="PTHR33603:SF1">
    <property type="entry name" value="RIBOSOMAL RNA LARGE SUBUNIT METHYLTRANSFERASE H"/>
    <property type="match status" value="1"/>
</dbReference>
<comment type="function">
    <text evidence="5">Specifically methylates the pseudouridine at position 1915 (m3Psi1915) in 23S rRNA.</text>
</comment>
<dbReference type="Proteomes" id="UP000229362">
    <property type="component" value="Unassembled WGS sequence"/>
</dbReference>
<organism evidence="6 7">
    <name type="scientific">Candidatus Magasanikbacteria bacterium CG10_big_fil_rev_8_21_14_0_10_43_6</name>
    <dbReference type="NCBI Taxonomy" id="1974650"/>
    <lineage>
        <taxon>Bacteria</taxon>
        <taxon>Candidatus Magasanikiibacteriota</taxon>
    </lineage>
</organism>
<dbReference type="EMBL" id="PFBZ01000046">
    <property type="protein sequence ID" value="PIT86815.1"/>
    <property type="molecule type" value="Genomic_DNA"/>
</dbReference>
<protein>
    <recommendedName>
        <fullName evidence="5">Ribosomal RNA large subunit methyltransferase H</fullName>
        <ecNumber evidence="5">2.1.1.177</ecNumber>
    </recommendedName>
    <alternativeName>
        <fullName evidence="5">23S rRNA (pseudouridine1915-N3)-methyltransferase</fullName>
    </alternativeName>
    <alternativeName>
        <fullName evidence="5">23S rRNA m3Psi1915 methyltransferase</fullName>
    </alternativeName>
    <alternativeName>
        <fullName evidence="5">rRNA (pseudouridine-N3-)-methyltransferase RlmH</fullName>
    </alternativeName>
</protein>
<dbReference type="GO" id="GO:0005737">
    <property type="term" value="C:cytoplasm"/>
    <property type="evidence" value="ECO:0007669"/>
    <property type="project" value="UniProtKB-SubCell"/>
</dbReference>
<keyword evidence="2 5" id="KW-0808">Transferase</keyword>
<evidence type="ECO:0000256" key="5">
    <source>
        <dbReference type="HAMAP-Rule" id="MF_00658"/>
    </source>
</evidence>
<keyword evidence="1 5" id="KW-0489">Methyltransferase</keyword>
<dbReference type="PANTHER" id="PTHR33603">
    <property type="entry name" value="METHYLTRANSFERASE"/>
    <property type="match status" value="1"/>
</dbReference>
<dbReference type="HAMAP" id="MF_00658">
    <property type="entry name" value="23SrRNA_methyltr_H"/>
    <property type="match status" value="1"/>
</dbReference>
<comment type="subunit">
    <text evidence="5">Homodimer.</text>
</comment>
<dbReference type="EC" id="2.1.1.177" evidence="5"/>